<feature type="compositionally biased region" description="Basic and acidic residues" evidence="2">
    <location>
        <begin position="55"/>
        <end position="71"/>
    </location>
</feature>
<evidence type="ECO:0000256" key="1">
    <source>
        <dbReference type="PROSITE-ProRule" id="PRU00042"/>
    </source>
</evidence>
<dbReference type="PROSITE" id="PS50157">
    <property type="entry name" value="ZINC_FINGER_C2H2_2"/>
    <property type="match status" value="1"/>
</dbReference>
<evidence type="ECO:0000259" key="3">
    <source>
        <dbReference type="PROSITE" id="PS50157"/>
    </source>
</evidence>
<evidence type="ECO:0000313" key="5">
    <source>
        <dbReference type="Proteomes" id="UP000076532"/>
    </source>
</evidence>
<feature type="non-terminal residue" evidence="4">
    <location>
        <position position="237"/>
    </location>
</feature>
<feature type="region of interest" description="Disordered" evidence="2">
    <location>
        <begin position="162"/>
        <end position="191"/>
    </location>
</feature>
<evidence type="ECO:0000256" key="2">
    <source>
        <dbReference type="SAM" id="MobiDB-lite"/>
    </source>
</evidence>
<reference evidence="4 5" key="1">
    <citation type="journal article" date="2016" name="Mol. Biol. Evol.">
        <title>Comparative Genomics of Early-Diverging Mushroom-Forming Fungi Provides Insights into the Origins of Lignocellulose Decay Capabilities.</title>
        <authorList>
            <person name="Nagy L.G."/>
            <person name="Riley R."/>
            <person name="Tritt A."/>
            <person name="Adam C."/>
            <person name="Daum C."/>
            <person name="Floudas D."/>
            <person name="Sun H."/>
            <person name="Yadav J.S."/>
            <person name="Pangilinan J."/>
            <person name="Larsson K.H."/>
            <person name="Matsuura K."/>
            <person name="Barry K."/>
            <person name="Labutti K."/>
            <person name="Kuo R."/>
            <person name="Ohm R.A."/>
            <person name="Bhattacharya S.S."/>
            <person name="Shirouzu T."/>
            <person name="Yoshinaga Y."/>
            <person name="Martin F.M."/>
            <person name="Grigoriev I.V."/>
            <person name="Hibbett D.S."/>
        </authorList>
    </citation>
    <scope>NUCLEOTIDE SEQUENCE [LARGE SCALE GENOMIC DNA]</scope>
    <source>
        <strain evidence="4 5">CBS 109695</strain>
    </source>
</reference>
<keyword evidence="5" id="KW-1185">Reference proteome</keyword>
<dbReference type="Proteomes" id="UP000076532">
    <property type="component" value="Unassembled WGS sequence"/>
</dbReference>
<name>A0A167UGH9_9AGAM</name>
<keyword evidence="1" id="KW-0862">Zinc</keyword>
<keyword evidence="1" id="KW-0479">Metal-binding</keyword>
<dbReference type="AlphaFoldDB" id="A0A167UGH9"/>
<organism evidence="4 5">
    <name type="scientific">Athelia psychrophila</name>
    <dbReference type="NCBI Taxonomy" id="1759441"/>
    <lineage>
        <taxon>Eukaryota</taxon>
        <taxon>Fungi</taxon>
        <taxon>Dikarya</taxon>
        <taxon>Basidiomycota</taxon>
        <taxon>Agaricomycotina</taxon>
        <taxon>Agaricomycetes</taxon>
        <taxon>Agaricomycetidae</taxon>
        <taxon>Atheliales</taxon>
        <taxon>Atheliaceae</taxon>
        <taxon>Athelia</taxon>
    </lineage>
</organism>
<evidence type="ECO:0000313" key="4">
    <source>
        <dbReference type="EMBL" id="KZP03925.1"/>
    </source>
</evidence>
<keyword evidence="1" id="KW-0863">Zinc-finger</keyword>
<dbReference type="EMBL" id="KV417982">
    <property type="protein sequence ID" value="KZP03925.1"/>
    <property type="molecule type" value="Genomic_DNA"/>
</dbReference>
<feature type="domain" description="C2H2-type" evidence="3">
    <location>
        <begin position="214"/>
        <end position="237"/>
    </location>
</feature>
<feature type="compositionally biased region" description="Low complexity" evidence="2">
    <location>
        <begin position="162"/>
        <end position="186"/>
    </location>
</feature>
<feature type="region of interest" description="Disordered" evidence="2">
    <location>
        <begin position="51"/>
        <end position="76"/>
    </location>
</feature>
<dbReference type="PROSITE" id="PS00028">
    <property type="entry name" value="ZINC_FINGER_C2H2_1"/>
    <property type="match status" value="1"/>
</dbReference>
<gene>
    <name evidence="4" type="ORF">FIBSPDRAFT_941266</name>
</gene>
<proteinExistence type="predicted"/>
<dbReference type="InterPro" id="IPR013087">
    <property type="entry name" value="Znf_C2H2_type"/>
</dbReference>
<dbReference type="OrthoDB" id="3437960at2759"/>
<protein>
    <recommendedName>
        <fullName evidence="3">C2H2-type domain-containing protein</fullName>
    </recommendedName>
</protein>
<dbReference type="GO" id="GO:0008270">
    <property type="term" value="F:zinc ion binding"/>
    <property type="evidence" value="ECO:0007669"/>
    <property type="project" value="UniProtKB-KW"/>
</dbReference>
<accession>A0A167UGH9</accession>
<sequence>MDPTAFLNQRGSGYATQHTRSTQIVPVIHFPREDPDYSHWDDSLRISPCSSPDYSSHHNDPSTAPRDREGYSSDATPNIYFRHENRSLALDSDMFGMRPQPQFDSKYPFVNTLAPPNLHPGLLSPRSVIQASHQHTRRGIHPNTDDLAYPYHLDFGSDISSSFPSAPSIQQPASSTSASGPSSGIIPRTDGRSFVATTKIREAATRRRMHAASAICKICHSDFTTAYALNRHMISHT</sequence>